<organism evidence="2 3">
    <name type="scientific">Lachnellula arida</name>
    <dbReference type="NCBI Taxonomy" id="1316785"/>
    <lineage>
        <taxon>Eukaryota</taxon>
        <taxon>Fungi</taxon>
        <taxon>Dikarya</taxon>
        <taxon>Ascomycota</taxon>
        <taxon>Pezizomycotina</taxon>
        <taxon>Leotiomycetes</taxon>
        <taxon>Helotiales</taxon>
        <taxon>Lachnaceae</taxon>
        <taxon>Lachnellula</taxon>
    </lineage>
</organism>
<evidence type="ECO:0000313" key="2">
    <source>
        <dbReference type="EMBL" id="TVY17706.1"/>
    </source>
</evidence>
<feature type="non-terminal residue" evidence="2">
    <location>
        <position position="1"/>
    </location>
</feature>
<dbReference type="AlphaFoldDB" id="A0A8T9BE29"/>
<keyword evidence="3" id="KW-1185">Reference proteome</keyword>
<dbReference type="Proteomes" id="UP000469559">
    <property type="component" value="Unassembled WGS sequence"/>
</dbReference>
<comment type="caution">
    <text evidence="2">The sequence shown here is derived from an EMBL/GenBank/DDBJ whole genome shotgun (WGS) entry which is preliminary data.</text>
</comment>
<sequence>VSQVRGTVVVASAFGNGNTSSLLPYVLGCNNQHCFPLEFNMIHPFKAPRAMARTTNKRKSESAVPIGRSKLRQTINQEESDSAHEDNSGDELFVKDQPVATRHVKKRTTRQSEPTRLIRADEYEEDEGRMESQQFLALVEFESKKKRMAGKAAAHYMDQFVQRLEDGEQGLKKKLQELRTAAPKEDEKFLERFSEAFAASRPRPAPEKDATQGKESSDLAFISLYKQSKNLSAAAKEIIERFEIANQLTSVLDVSALLDNNWGGEDEEAAKLLGVGRDVGIHKYQSLLTASAEPPAFDEEVTAMAEVIYKKDEGLASTAWGRIAKKQERSAKKLLKSLPQEVV</sequence>
<feature type="region of interest" description="Disordered" evidence="1">
    <location>
        <begin position="53"/>
        <end position="116"/>
    </location>
</feature>
<gene>
    <name evidence="2" type="ORF">LARI1_G003232</name>
</gene>
<name>A0A8T9BE29_9HELO</name>
<dbReference type="OrthoDB" id="3598799at2759"/>
<protein>
    <submittedName>
        <fullName evidence="2">Uncharacterized protein</fullName>
    </submittedName>
</protein>
<evidence type="ECO:0000313" key="3">
    <source>
        <dbReference type="Proteomes" id="UP000469559"/>
    </source>
</evidence>
<reference evidence="2 3" key="1">
    <citation type="submission" date="2018-05" db="EMBL/GenBank/DDBJ databases">
        <title>Whole genome sequencing for identification of molecular markers to develop diagnostic detection tools for the regulated plant pathogen Lachnellula willkommii.</title>
        <authorList>
            <person name="Giroux E."/>
            <person name="Bilodeau G."/>
        </authorList>
    </citation>
    <scope>NUCLEOTIDE SEQUENCE [LARGE SCALE GENOMIC DNA]</scope>
    <source>
        <strain evidence="2 3">CBS 203.66</strain>
    </source>
</reference>
<dbReference type="EMBL" id="QGMF01000230">
    <property type="protein sequence ID" value="TVY17706.1"/>
    <property type="molecule type" value="Genomic_DNA"/>
</dbReference>
<proteinExistence type="predicted"/>
<evidence type="ECO:0000256" key="1">
    <source>
        <dbReference type="SAM" id="MobiDB-lite"/>
    </source>
</evidence>
<accession>A0A8T9BE29</accession>